<dbReference type="SUPFAM" id="SSF47413">
    <property type="entry name" value="lambda repressor-like DNA-binding domains"/>
    <property type="match status" value="1"/>
</dbReference>
<dbReference type="CDD" id="cd00093">
    <property type="entry name" value="HTH_XRE"/>
    <property type="match status" value="1"/>
</dbReference>
<evidence type="ECO:0000313" key="2">
    <source>
        <dbReference type="EMBL" id="CBH96478.1"/>
    </source>
</evidence>
<dbReference type="InterPro" id="IPR039060">
    <property type="entry name" value="Antitox_HigA"/>
</dbReference>
<keyword evidence="2" id="KW-0238">DNA-binding</keyword>
<sequence length="141" mass="15428">MNAVTLDVAAIAPAWRAFQASLPVHIGPIRSEAQYEQAVALMNGLLDVVGDHEGHELAEFLDLVGQLVEDYENTRHAVPDAPPHEVLRFFMEQHALKQADLAEEIGGQSAVSDILHGKREINARQARALANRFSVSPAVFL</sequence>
<gene>
    <name evidence="2" type="ORF">CARN2_1336</name>
</gene>
<accession>E6PNH6</accession>
<dbReference type="PANTHER" id="PTHR40455:SF1">
    <property type="entry name" value="ANTITOXIN HIGA"/>
    <property type="match status" value="1"/>
</dbReference>
<reference evidence="2" key="1">
    <citation type="submission" date="2009-10" db="EMBL/GenBank/DDBJ databases">
        <title>Diversity of trophic interactions inside an arsenic-rich microbial ecosystem.</title>
        <authorList>
            <person name="Bertin P.N."/>
            <person name="Heinrich-Salmeron A."/>
            <person name="Pelletier E."/>
            <person name="Goulhen-Chollet F."/>
            <person name="Arsene-Ploetze F."/>
            <person name="Gallien S."/>
            <person name="Calteau A."/>
            <person name="Vallenet D."/>
            <person name="Casiot C."/>
            <person name="Chane-Woon-Ming B."/>
            <person name="Giloteaux L."/>
            <person name="Barakat M."/>
            <person name="Bonnefoy V."/>
            <person name="Bruneel O."/>
            <person name="Chandler M."/>
            <person name="Cleiss J."/>
            <person name="Duran R."/>
            <person name="Elbaz-Poulichet F."/>
            <person name="Fonknechten N."/>
            <person name="Lauga B."/>
            <person name="Mornico D."/>
            <person name="Ortet P."/>
            <person name="Schaeffer C."/>
            <person name="Siguier P."/>
            <person name="Alexander Thil Smith A."/>
            <person name="Van Dorsselaer A."/>
            <person name="Weissenbach J."/>
            <person name="Medigue C."/>
            <person name="Le Paslier D."/>
        </authorList>
    </citation>
    <scope>NUCLEOTIDE SEQUENCE</scope>
</reference>
<dbReference type="PANTHER" id="PTHR40455">
    <property type="entry name" value="ANTITOXIN HIGA"/>
    <property type="match status" value="1"/>
</dbReference>
<name>E6PNH6_9ZZZZ</name>
<dbReference type="SMART" id="SM00530">
    <property type="entry name" value="HTH_XRE"/>
    <property type="match status" value="1"/>
</dbReference>
<dbReference type="PROSITE" id="PS50943">
    <property type="entry name" value="HTH_CROC1"/>
    <property type="match status" value="1"/>
</dbReference>
<dbReference type="Pfam" id="PF01381">
    <property type="entry name" value="HTH_3"/>
    <property type="match status" value="1"/>
</dbReference>
<feature type="domain" description="HTH cro/C1-type" evidence="1">
    <location>
        <begin position="87"/>
        <end position="140"/>
    </location>
</feature>
<dbReference type="GO" id="GO:0001046">
    <property type="term" value="F:core promoter sequence-specific DNA binding"/>
    <property type="evidence" value="ECO:0007669"/>
    <property type="project" value="TreeGrafter"/>
</dbReference>
<dbReference type="EMBL" id="CABM01000027">
    <property type="protein sequence ID" value="CBH96478.1"/>
    <property type="molecule type" value="Genomic_DNA"/>
</dbReference>
<dbReference type="Gene3D" id="1.10.260.40">
    <property type="entry name" value="lambda repressor-like DNA-binding domains"/>
    <property type="match status" value="1"/>
</dbReference>
<organism evidence="2">
    <name type="scientific">mine drainage metagenome</name>
    <dbReference type="NCBI Taxonomy" id="410659"/>
    <lineage>
        <taxon>unclassified sequences</taxon>
        <taxon>metagenomes</taxon>
        <taxon>ecological metagenomes</taxon>
    </lineage>
</organism>
<protein>
    <submittedName>
        <fullName evidence="2">Putative DNA-binding transcriptional regulator</fullName>
    </submittedName>
</protein>
<dbReference type="InterPro" id="IPR001387">
    <property type="entry name" value="Cro/C1-type_HTH"/>
</dbReference>
<dbReference type="InterPro" id="IPR010982">
    <property type="entry name" value="Lambda_DNA-bd_dom_sf"/>
</dbReference>
<evidence type="ECO:0000259" key="1">
    <source>
        <dbReference type="PROSITE" id="PS50943"/>
    </source>
</evidence>
<comment type="caution">
    <text evidence="2">The sequence shown here is derived from an EMBL/GenBank/DDBJ whole genome shotgun (WGS) entry which is preliminary data.</text>
</comment>
<dbReference type="GO" id="GO:0006355">
    <property type="term" value="P:regulation of DNA-templated transcription"/>
    <property type="evidence" value="ECO:0007669"/>
    <property type="project" value="InterPro"/>
</dbReference>
<proteinExistence type="predicted"/>
<dbReference type="AlphaFoldDB" id="E6PNH6"/>